<dbReference type="SUPFAM" id="SSF56176">
    <property type="entry name" value="FAD-binding/transporter-associated domain-like"/>
    <property type="match status" value="1"/>
</dbReference>
<dbReference type="InterPro" id="IPR036318">
    <property type="entry name" value="FAD-bd_PCMH-like_sf"/>
</dbReference>
<dbReference type="GO" id="GO:0071949">
    <property type="term" value="F:FAD binding"/>
    <property type="evidence" value="ECO:0007669"/>
    <property type="project" value="InterPro"/>
</dbReference>
<dbReference type="PROSITE" id="PS51387">
    <property type="entry name" value="FAD_PCMH"/>
    <property type="match status" value="1"/>
</dbReference>
<evidence type="ECO:0000256" key="4">
    <source>
        <dbReference type="ARBA" id="ARBA00033418"/>
    </source>
</evidence>
<dbReference type="InterPro" id="IPR010031">
    <property type="entry name" value="FAD_lactone_oxidase-like"/>
</dbReference>
<evidence type="ECO:0000259" key="5">
    <source>
        <dbReference type="PROSITE" id="PS51387"/>
    </source>
</evidence>
<comment type="pathway">
    <text evidence="1">Cofactor biosynthesis; D-erythroascorbate biosynthesis; dehydro-D-arabinono-1,4-lactone from D-arabinose: step 2/2.</text>
</comment>
<dbReference type="InterPro" id="IPR007173">
    <property type="entry name" value="ALO_C"/>
</dbReference>
<dbReference type="Gene3D" id="1.10.45.10">
    <property type="entry name" value="Vanillyl-alcohol Oxidase, Chain A, domain 4"/>
    <property type="match status" value="1"/>
</dbReference>
<dbReference type="GO" id="GO:0016020">
    <property type="term" value="C:membrane"/>
    <property type="evidence" value="ECO:0007669"/>
    <property type="project" value="InterPro"/>
</dbReference>
<dbReference type="GO" id="GO:0003885">
    <property type="term" value="F:D-arabinono-1,4-lactone oxidase activity"/>
    <property type="evidence" value="ECO:0007669"/>
    <property type="project" value="UniProtKB-EC"/>
</dbReference>
<feature type="domain" description="FAD-binding PCMH-type" evidence="5">
    <location>
        <begin position="178"/>
        <end position="348"/>
    </location>
</feature>
<name>A0AAV5AMP5_9AGAM</name>
<evidence type="ECO:0000256" key="1">
    <source>
        <dbReference type="ARBA" id="ARBA00005083"/>
    </source>
</evidence>
<dbReference type="InterPro" id="IPR006094">
    <property type="entry name" value="Oxid_FAD_bind_N"/>
</dbReference>
<evidence type="ECO:0000256" key="3">
    <source>
        <dbReference type="ARBA" id="ARBA00023002"/>
    </source>
</evidence>
<proteinExistence type="predicted"/>
<evidence type="ECO:0000313" key="6">
    <source>
        <dbReference type="EMBL" id="GJJ13989.1"/>
    </source>
</evidence>
<protein>
    <recommendedName>
        <fullName evidence="2">D-arabinono-1,4-lactone oxidase</fullName>
        <ecNumber evidence="2">1.1.3.37</ecNumber>
    </recommendedName>
    <alternativeName>
        <fullName evidence="4">L-galactono-gamma-lactone oxidase</fullName>
    </alternativeName>
</protein>
<accession>A0AAV5AMP5</accession>
<dbReference type="AlphaFoldDB" id="A0AAV5AMP5"/>
<dbReference type="Proteomes" id="UP001050691">
    <property type="component" value="Unassembled WGS sequence"/>
</dbReference>
<dbReference type="InterPro" id="IPR016171">
    <property type="entry name" value="Vanillyl_alc_oxidase_C-sub2"/>
</dbReference>
<dbReference type="EC" id="1.1.3.37" evidence="2"/>
<dbReference type="PANTHER" id="PTHR43762:SF1">
    <property type="entry name" value="D-ARABINONO-1,4-LACTONE OXIDASE"/>
    <property type="match status" value="1"/>
</dbReference>
<dbReference type="Pfam" id="PF01565">
    <property type="entry name" value="FAD_binding_4"/>
    <property type="match status" value="1"/>
</dbReference>
<dbReference type="Gene3D" id="3.30.70.2520">
    <property type="match status" value="1"/>
</dbReference>
<evidence type="ECO:0000256" key="2">
    <source>
        <dbReference type="ARBA" id="ARBA00013136"/>
    </source>
</evidence>
<dbReference type="PANTHER" id="PTHR43762">
    <property type="entry name" value="L-GULONOLACTONE OXIDASE"/>
    <property type="match status" value="1"/>
</dbReference>
<keyword evidence="7" id="KW-1185">Reference proteome</keyword>
<dbReference type="InterPro" id="IPR016166">
    <property type="entry name" value="FAD-bd_PCMH"/>
</dbReference>
<organism evidence="6 7">
    <name type="scientific">Clathrus columnatus</name>
    <dbReference type="NCBI Taxonomy" id="1419009"/>
    <lineage>
        <taxon>Eukaryota</taxon>
        <taxon>Fungi</taxon>
        <taxon>Dikarya</taxon>
        <taxon>Basidiomycota</taxon>
        <taxon>Agaricomycotina</taxon>
        <taxon>Agaricomycetes</taxon>
        <taxon>Phallomycetidae</taxon>
        <taxon>Phallales</taxon>
        <taxon>Clathraceae</taxon>
        <taxon>Clathrus</taxon>
    </lineage>
</organism>
<dbReference type="GO" id="GO:0005739">
    <property type="term" value="C:mitochondrion"/>
    <property type="evidence" value="ECO:0007669"/>
    <property type="project" value="TreeGrafter"/>
</dbReference>
<dbReference type="Gene3D" id="3.30.465.10">
    <property type="match status" value="1"/>
</dbReference>
<reference evidence="6" key="1">
    <citation type="submission" date="2021-10" db="EMBL/GenBank/DDBJ databases">
        <title>De novo Genome Assembly of Clathrus columnatus (Basidiomycota, Fungi) Using Illumina and Nanopore Sequence Data.</title>
        <authorList>
            <person name="Ogiso-Tanaka E."/>
            <person name="Itagaki H."/>
            <person name="Hosoya T."/>
            <person name="Hosaka K."/>
        </authorList>
    </citation>
    <scope>NUCLEOTIDE SEQUENCE</scope>
    <source>
        <strain evidence="6">MO-923</strain>
    </source>
</reference>
<dbReference type="Gene3D" id="3.30.43.10">
    <property type="entry name" value="Uridine Diphospho-n-acetylenolpyruvylglucosamine Reductase, domain 2"/>
    <property type="match status" value="1"/>
</dbReference>
<gene>
    <name evidence="6" type="ORF">Clacol_008246</name>
</gene>
<dbReference type="EMBL" id="BPWL01000009">
    <property type="protein sequence ID" value="GJJ13989.1"/>
    <property type="molecule type" value="Genomic_DNA"/>
</dbReference>
<dbReference type="InterPro" id="IPR016169">
    <property type="entry name" value="FAD-bd_PCMH_sub2"/>
</dbReference>
<keyword evidence="3" id="KW-0560">Oxidoreductase</keyword>
<dbReference type="Pfam" id="PF04030">
    <property type="entry name" value="ALO"/>
    <property type="match status" value="1"/>
</dbReference>
<evidence type="ECO:0000313" key="7">
    <source>
        <dbReference type="Proteomes" id="UP001050691"/>
    </source>
</evidence>
<comment type="caution">
    <text evidence="6">The sequence shown here is derived from an EMBL/GenBank/DDBJ whole genome shotgun (WGS) entry which is preliminary data.</text>
</comment>
<dbReference type="InterPro" id="IPR016167">
    <property type="entry name" value="FAD-bd_PCMH_sub1"/>
</dbReference>
<sequence length="650" mass="73840">MFPLTRCVGNNFQGHPGCGRDFPRKAVPGLCGVCFEYGSHSQNQPQCKLCGCASSLRYRIRKSKCDDCRAFLAREKWAWNLDGGDQSLVLPNIGIEQESRKDGIKTEFNYLVYGHASTQLSALSVDPASRKLLSTSTMPPIELDFSSFTTEQLYDYLKPVTLSSHSQRARFVNWGLAFACNPLLVFEPTNDQQCIAIVYLARKEGVGVRAAGAGHSPSDMACTNDFMIRTLKLDSLLNVDLNNGRVTVQGGMTLSTLHKHLEQHDLALTSVGSISDQTIAGIITTATHGSGLSYPSMSSLVHSFTILLANGHVISCSRQEDEDLFLATLCGFGTTGFILNVTFQCEKRFRLREEAENVDFHDFVNHFEEIASSAQHVRCWWFAQRGVVRVSKCNRTDEPLKRAASWFRQVLLAHHVVQFTLFLGRIWPIWNAWSAIFASWLMKEKAVGVGESWRVFNVDCRYPQHTIEFALPISVVPQCLFALSKYIQEELGRSDGIRPHFPFEIRFSEEDDVWLSPAYQRRTCWIGIAQYKPYGLSIPFKTYFAHVSHILHAFGGRPHWAKEQPFRPTELGKMYPRWTDFNVVRRRVDPQGMWESLWVRRCLGSVVDGDESTRKVDFDFDRDKTLNDASRKRIDLGKSWEIYRIPGDLM</sequence>